<dbReference type="Pfam" id="PF01408">
    <property type="entry name" value="GFO_IDH_MocA"/>
    <property type="match status" value="1"/>
</dbReference>
<sequence>MDQVRIGIVGLGNMGTGHARHLIQNKVSGAVLTAVCDQSPDRLEWARQELGNQLAVFTNVEDMYASGAIDGVIICTPHYAHPSEAIAAFGHGLHVLTEKPAGVYTKQVRDMNQAAKESGKVFGIMYNQRTQPLYRKVKDLIAEGEIGEIRRTNWIITLWYRAQSYYNSGGWRATWAGEGGGVLINQSPHQLDLWQWVVGMMPIRMRAFCSFGKYRTIEVENEVTAYVEYPSGATGVFITSACETPGTNRLEIIGDRGKIVVEDDRLTLYRSRQSETEFNAAFTGMFGQPEYWKIDIPVGEPRGEHYLITQDWINGILQGTPLLSPGEEGIHGLSLSNAMLMSTWTDDWVDFPLDEDRFYELLQEQIRNSKTARTEEPAGTGPM</sequence>
<dbReference type="Pfam" id="PF22725">
    <property type="entry name" value="GFO_IDH_MocA_C3"/>
    <property type="match status" value="1"/>
</dbReference>
<dbReference type="SUPFAM" id="SSF51735">
    <property type="entry name" value="NAD(P)-binding Rossmann-fold domains"/>
    <property type="match status" value="1"/>
</dbReference>
<dbReference type="InterPro" id="IPR055170">
    <property type="entry name" value="GFO_IDH_MocA-like_dom"/>
</dbReference>
<evidence type="ECO:0000313" key="3">
    <source>
        <dbReference type="EMBL" id="MVP01333.1"/>
    </source>
</evidence>
<dbReference type="InterPro" id="IPR036291">
    <property type="entry name" value="NAD(P)-bd_dom_sf"/>
</dbReference>
<dbReference type="GO" id="GO:0000166">
    <property type="term" value="F:nucleotide binding"/>
    <property type="evidence" value="ECO:0007669"/>
    <property type="project" value="InterPro"/>
</dbReference>
<dbReference type="Gene3D" id="3.40.50.720">
    <property type="entry name" value="NAD(P)-binding Rossmann-like Domain"/>
    <property type="match status" value="1"/>
</dbReference>
<dbReference type="Gene3D" id="3.30.360.10">
    <property type="entry name" value="Dihydrodipicolinate Reductase, domain 2"/>
    <property type="match status" value="1"/>
</dbReference>
<dbReference type="AlphaFoldDB" id="A0A7X3FKE3"/>
<evidence type="ECO:0000313" key="4">
    <source>
        <dbReference type="Proteomes" id="UP000490800"/>
    </source>
</evidence>
<feature type="domain" description="Gfo/Idh/MocA-like oxidoreductase N-terminal" evidence="1">
    <location>
        <begin position="4"/>
        <end position="124"/>
    </location>
</feature>
<comment type="caution">
    <text evidence="3">The sequence shown here is derived from an EMBL/GenBank/DDBJ whole genome shotgun (WGS) entry which is preliminary data.</text>
</comment>
<keyword evidence="4" id="KW-1185">Reference proteome</keyword>
<dbReference type="OrthoDB" id="9815825at2"/>
<dbReference type="SUPFAM" id="SSF55347">
    <property type="entry name" value="Glyceraldehyde-3-phosphate dehydrogenase-like, C-terminal domain"/>
    <property type="match status" value="1"/>
</dbReference>
<dbReference type="PANTHER" id="PTHR43249:SF1">
    <property type="entry name" value="D-GLUCOSIDE 3-DEHYDROGENASE"/>
    <property type="match status" value="1"/>
</dbReference>
<evidence type="ECO:0000259" key="1">
    <source>
        <dbReference type="Pfam" id="PF01408"/>
    </source>
</evidence>
<organism evidence="3 4">
    <name type="scientific">Paenibacillus lutrae</name>
    <dbReference type="NCBI Taxonomy" id="2078573"/>
    <lineage>
        <taxon>Bacteria</taxon>
        <taxon>Bacillati</taxon>
        <taxon>Bacillota</taxon>
        <taxon>Bacilli</taxon>
        <taxon>Bacillales</taxon>
        <taxon>Paenibacillaceae</taxon>
        <taxon>Paenibacillus</taxon>
    </lineage>
</organism>
<dbReference type="InterPro" id="IPR052515">
    <property type="entry name" value="Gfo/Idh/MocA_Oxidoreductase"/>
</dbReference>
<reference evidence="3 4" key="1">
    <citation type="journal article" date="2019" name="Microorganisms">
        <title>Paenibacillus lutrae sp. nov., A Chitinolytic Species Isolated from A River Otter in Castril Natural Park, Granada, Spain.</title>
        <authorList>
            <person name="Rodriguez M."/>
            <person name="Reina J.C."/>
            <person name="Bejar V."/>
            <person name="Llamas I."/>
        </authorList>
    </citation>
    <scope>NUCLEOTIDE SEQUENCE [LARGE SCALE GENOMIC DNA]</scope>
    <source>
        <strain evidence="3 4">N10</strain>
    </source>
</reference>
<dbReference type="RefSeq" id="WP_157337630.1">
    <property type="nucleotide sequence ID" value="NZ_RHLK01000011.1"/>
</dbReference>
<gene>
    <name evidence="3" type="ORF">EDM21_17695</name>
</gene>
<evidence type="ECO:0000259" key="2">
    <source>
        <dbReference type="Pfam" id="PF22725"/>
    </source>
</evidence>
<dbReference type="Proteomes" id="UP000490800">
    <property type="component" value="Unassembled WGS sequence"/>
</dbReference>
<name>A0A7X3FKE3_9BACL</name>
<dbReference type="EMBL" id="RHLK01000011">
    <property type="protein sequence ID" value="MVP01333.1"/>
    <property type="molecule type" value="Genomic_DNA"/>
</dbReference>
<dbReference type="InterPro" id="IPR000683">
    <property type="entry name" value="Gfo/Idh/MocA-like_OxRdtase_N"/>
</dbReference>
<accession>A0A7X3FKE3</accession>
<dbReference type="PANTHER" id="PTHR43249">
    <property type="entry name" value="UDP-N-ACETYL-2-AMINO-2-DEOXY-D-GLUCURONATE OXIDASE"/>
    <property type="match status" value="1"/>
</dbReference>
<feature type="domain" description="GFO/IDH/MocA-like oxidoreductase" evidence="2">
    <location>
        <begin position="134"/>
        <end position="259"/>
    </location>
</feature>
<protein>
    <submittedName>
        <fullName evidence="3">Gfo/Idh/MocA family oxidoreductase</fullName>
    </submittedName>
</protein>
<proteinExistence type="predicted"/>